<sequence length="271" mass="30350">MNECIGKSLIADSIYFSSRSATPATNHPASSYHWCQLEAVAGHAHQQSSDSTGSLTLRVHSVGATGQSPSNSHVIHTNSHSIIATGTRGDLWRPRHRSRQLESYTNQEVFIRRRFAFALNEAGGEKLQRHCEAEWIPFPREWWIVDDNDIQGAPPALKAVKPLLNIELCTQSTDTPVMISADYRSQNYCGNCTYDGRRTPQAHNLTSRLTQDCTHCPRAQQLNPKIERRDYIIVHTNSRMRMTREPPSGPCSFPSSDTDNTGPPQSWPGAR</sequence>
<evidence type="ECO:0000313" key="1">
    <source>
        <dbReference type="EMBL" id="KAI0088215.1"/>
    </source>
</evidence>
<dbReference type="Proteomes" id="UP001055072">
    <property type="component" value="Unassembled WGS sequence"/>
</dbReference>
<proteinExistence type="predicted"/>
<protein>
    <submittedName>
        <fullName evidence="1">Uncharacterized protein</fullName>
    </submittedName>
</protein>
<comment type="caution">
    <text evidence="1">The sequence shown here is derived from an EMBL/GenBank/DDBJ whole genome shotgun (WGS) entry which is preliminary data.</text>
</comment>
<accession>A0ACB8U1S3</accession>
<gene>
    <name evidence="1" type="ORF">BDY19DRAFT_1008324</name>
</gene>
<keyword evidence="2" id="KW-1185">Reference proteome</keyword>
<evidence type="ECO:0000313" key="2">
    <source>
        <dbReference type="Proteomes" id="UP001055072"/>
    </source>
</evidence>
<name>A0ACB8U1S3_9APHY</name>
<organism evidence="1 2">
    <name type="scientific">Irpex rosettiformis</name>
    <dbReference type="NCBI Taxonomy" id="378272"/>
    <lineage>
        <taxon>Eukaryota</taxon>
        <taxon>Fungi</taxon>
        <taxon>Dikarya</taxon>
        <taxon>Basidiomycota</taxon>
        <taxon>Agaricomycotina</taxon>
        <taxon>Agaricomycetes</taxon>
        <taxon>Polyporales</taxon>
        <taxon>Irpicaceae</taxon>
        <taxon>Irpex</taxon>
    </lineage>
</organism>
<dbReference type="EMBL" id="MU274914">
    <property type="protein sequence ID" value="KAI0088215.1"/>
    <property type="molecule type" value="Genomic_DNA"/>
</dbReference>
<reference evidence="1" key="1">
    <citation type="journal article" date="2021" name="Environ. Microbiol.">
        <title>Gene family expansions and transcriptome signatures uncover fungal adaptations to wood decay.</title>
        <authorList>
            <person name="Hage H."/>
            <person name="Miyauchi S."/>
            <person name="Viragh M."/>
            <person name="Drula E."/>
            <person name="Min B."/>
            <person name="Chaduli D."/>
            <person name="Navarro D."/>
            <person name="Favel A."/>
            <person name="Norest M."/>
            <person name="Lesage-Meessen L."/>
            <person name="Balint B."/>
            <person name="Merenyi Z."/>
            <person name="de Eugenio L."/>
            <person name="Morin E."/>
            <person name="Martinez A.T."/>
            <person name="Baldrian P."/>
            <person name="Stursova M."/>
            <person name="Martinez M.J."/>
            <person name="Novotny C."/>
            <person name="Magnuson J.K."/>
            <person name="Spatafora J.W."/>
            <person name="Maurice S."/>
            <person name="Pangilinan J."/>
            <person name="Andreopoulos W."/>
            <person name="LaButti K."/>
            <person name="Hundley H."/>
            <person name="Na H."/>
            <person name="Kuo A."/>
            <person name="Barry K."/>
            <person name="Lipzen A."/>
            <person name="Henrissat B."/>
            <person name="Riley R."/>
            <person name="Ahrendt S."/>
            <person name="Nagy L.G."/>
            <person name="Grigoriev I.V."/>
            <person name="Martin F."/>
            <person name="Rosso M.N."/>
        </authorList>
    </citation>
    <scope>NUCLEOTIDE SEQUENCE</scope>
    <source>
        <strain evidence="1">CBS 384.51</strain>
    </source>
</reference>